<evidence type="ECO:0000313" key="3">
    <source>
        <dbReference type="Proteomes" id="UP000218811"/>
    </source>
</evidence>
<accession>A0A2H3JB54</accession>
<evidence type="ECO:0000313" key="2">
    <source>
        <dbReference type="EMBL" id="PCH39482.1"/>
    </source>
</evidence>
<reference evidence="2 3" key="1">
    <citation type="journal article" date="2012" name="Science">
        <title>The Paleozoic origin of enzymatic lignin decomposition reconstructed from 31 fungal genomes.</title>
        <authorList>
            <person name="Floudas D."/>
            <person name="Binder M."/>
            <person name="Riley R."/>
            <person name="Barry K."/>
            <person name="Blanchette R.A."/>
            <person name="Henrissat B."/>
            <person name="Martinez A.T."/>
            <person name="Otillar R."/>
            <person name="Spatafora J.W."/>
            <person name="Yadav J.S."/>
            <person name="Aerts A."/>
            <person name="Benoit I."/>
            <person name="Boyd A."/>
            <person name="Carlson A."/>
            <person name="Copeland A."/>
            <person name="Coutinho P.M."/>
            <person name="de Vries R.P."/>
            <person name="Ferreira P."/>
            <person name="Findley K."/>
            <person name="Foster B."/>
            <person name="Gaskell J."/>
            <person name="Glotzer D."/>
            <person name="Gorecki P."/>
            <person name="Heitman J."/>
            <person name="Hesse C."/>
            <person name="Hori C."/>
            <person name="Igarashi K."/>
            <person name="Jurgens J.A."/>
            <person name="Kallen N."/>
            <person name="Kersten P."/>
            <person name="Kohler A."/>
            <person name="Kuees U."/>
            <person name="Kumar T.K.A."/>
            <person name="Kuo A."/>
            <person name="LaButti K."/>
            <person name="Larrondo L.F."/>
            <person name="Lindquist E."/>
            <person name="Ling A."/>
            <person name="Lombard V."/>
            <person name="Lucas S."/>
            <person name="Lundell T."/>
            <person name="Martin R."/>
            <person name="McLaughlin D.J."/>
            <person name="Morgenstern I."/>
            <person name="Morin E."/>
            <person name="Murat C."/>
            <person name="Nagy L.G."/>
            <person name="Nolan M."/>
            <person name="Ohm R.A."/>
            <person name="Patyshakuliyeva A."/>
            <person name="Rokas A."/>
            <person name="Ruiz-Duenas F.J."/>
            <person name="Sabat G."/>
            <person name="Salamov A."/>
            <person name="Samejima M."/>
            <person name="Schmutz J."/>
            <person name="Slot J.C."/>
            <person name="St John F."/>
            <person name="Stenlid J."/>
            <person name="Sun H."/>
            <person name="Sun S."/>
            <person name="Syed K."/>
            <person name="Tsang A."/>
            <person name="Wiebenga A."/>
            <person name="Young D."/>
            <person name="Pisabarro A."/>
            <person name="Eastwood D.C."/>
            <person name="Martin F."/>
            <person name="Cullen D."/>
            <person name="Grigoriev I.V."/>
            <person name="Hibbett D.S."/>
        </authorList>
    </citation>
    <scope>NUCLEOTIDE SEQUENCE [LARGE SCALE GENOMIC DNA]</scope>
    <source>
        <strain evidence="2 3">MD-104</strain>
    </source>
</reference>
<organism evidence="2 3">
    <name type="scientific">Wolfiporia cocos (strain MD-104)</name>
    <name type="common">Brown rot fungus</name>
    <dbReference type="NCBI Taxonomy" id="742152"/>
    <lineage>
        <taxon>Eukaryota</taxon>
        <taxon>Fungi</taxon>
        <taxon>Dikarya</taxon>
        <taxon>Basidiomycota</taxon>
        <taxon>Agaricomycotina</taxon>
        <taxon>Agaricomycetes</taxon>
        <taxon>Polyporales</taxon>
        <taxon>Phaeolaceae</taxon>
        <taxon>Wolfiporia</taxon>
    </lineage>
</organism>
<feature type="compositionally biased region" description="Basic and acidic residues" evidence="1">
    <location>
        <begin position="41"/>
        <end position="59"/>
    </location>
</feature>
<protein>
    <submittedName>
        <fullName evidence="2">Uncharacterized protein</fullName>
    </submittedName>
</protein>
<gene>
    <name evidence="2" type="ORF">WOLCODRAFT_159054</name>
</gene>
<name>A0A2H3JB54_WOLCO</name>
<feature type="compositionally biased region" description="Polar residues" evidence="1">
    <location>
        <begin position="160"/>
        <end position="170"/>
    </location>
</feature>
<feature type="region of interest" description="Disordered" evidence="1">
    <location>
        <begin position="152"/>
        <end position="205"/>
    </location>
</feature>
<proteinExistence type="predicted"/>
<feature type="region of interest" description="Disordered" evidence="1">
    <location>
        <begin position="1"/>
        <end position="124"/>
    </location>
</feature>
<keyword evidence="3" id="KW-1185">Reference proteome</keyword>
<dbReference type="AlphaFoldDB" id="A0A2H3JB54"/>
<dbReference type="Proteomes" id="UP000218811">
    <property type="component" value="Unassembled WGS sequence"/>
</dbReference>
<dbReference type="EMBL" id="KB467998">
    <property type="protein sequence ID" value="PCH39482.1"/>
    <property type="molecule type" value="Genomic_DNA"/>
</dbReference>
<sequence length="205" mass="21711">MSLMDTFLDHNTDDELFPPVPEAPLPSTGGPTPHSTVHRGIAKDSNARQRDTARRHGNDDDTGVITAAWWPPFGKEPAPVATPAALSRSLPDPSLKTAKTTGTDDVSHRPPHPSLGTPQHSAIHHRHPPHHLFATAKTAGTDDAAWLVPRAPPLPRLTKPGTTAHVTTSAEHLDGAAPNTTDFGGTVPPPPGTPGNVPRRLDNDN</sequence>
<evidence type="ECO:0000256" key="1">
    <source>
        <dbReference type="SAM" id="MobiDB-lite"/>
    </source>
</evidence>